<reference evidence="1" key="1">
    <citation type="journal article" date="2013" name="Nat. Commun.">
        <title>Whole-genome sequencing of Oryza brachyantha reveals mechanisms underlying Oryza genome evolution.</title>
        <authorList>
            <person name="Chen J."/>
            <person name="Huang Q."/>
            <person name="Gao D."/>
            <person name="Wang J."/>
            <person name="Lang Y."/>
            <person name="Liu T."/>
            <person name="Li B."/>
            <person name="Bai Z."/>
            <person name="Luis Goicoechea J."/>
            <person name="Liang C."/>
            <person name="Chen C."/>
            <person name="Zhang W."/>
            <person name="Sun S."/>
            <person name="Liao Y."/>
            <person name="Zhang X."/>
            <person name="Yang L."/>
            <person name="Song C."/>
            <person name="Wang M."/>
            <person name="Shi J."/>
            <person name="Liu G."/>
            <person name="Liu J."/>
            <person name="Zhou H."/>
            <person name="Zhou W."/>
            <person name="Yu Q."/>
            <person name="An N."/>
            <person name="Chen Y."/>
            <person name="Cai Q."/>
            <person name="Wang B."/>
            <person name="Liu B."/>
            <person name="Min J."/>
            <person name="Huang Y."/>
            <person name="Wu H."/>
            <person name="Li Z."/>
            <person name="Zhang Y."/>
            <person name="Yin Y."/>
            <person name="Song W."/>
            <person name="Jiang J."/>
            <person name="Jackson S.A."/>
            <person name="Wing R.A."/>
            <person name="Wang J."/>
            <person name="Chen M."/>
        </authorList>
    </citation>
    <scope>NUCLEOTIDE SEQUENCE [LARGE SCALE GENOMIC DNA]</scope>
    <source>
        <strain evidence="1">cv. IRGC 101232</strain>
    </source>
</reference>
<dbReference type="PANTHER" id="PTHR31286:SF166">
    <property type="entry name" value="OS01G0177800 PROTEIN"/>
    <property type="match status" value="1"/>
</dbReference>
<dbReference type="AlphaFoldDB" id="J3MVP3"/>
<sequence>MAAGGSASGSSNRMVDMMARLHLTASEAKAVVLEDEKEVDLVDPSWVLVGKHAVLLQKYDGNFKPLQVPFDRMAIWAKIIDWPCRLMNARRGGEIAKALGRVMKVETNDQGWCWGGFMRVRVDLTVEEPIPCFVTVYSSRDKTFKGMR</sequence>
<dbReference type="EnsemblPlants" id="OB09G10710.1">
    <property type="protein sequence ID" value="OB09G10710.1"/>
    <property type="gene ID" value="OB09G10710"/>
</dbReference>
<evidence type="ECO:0000313" key="2">
    <source>
        <dbReference type="Proteomes" id="UP000006038"/>
    </source>
</evidence>
<proteinExistence type="predicted"/>
<name>J3MVP3_ORYBR</name>
<dbReference type="PANTHER" id="PTHR31286">
    <property type="entry name" value="GLYCINE-RICH CELL WALL STRUCTURAL PROTEIN 1.8-LIKE"/>
    <property type="match status" value="1"/>
</dbReference>
<dbReference type="Gramene" id="OB09G10710.1">
    <property type="protein sequence ID" value="OB09G10710.1"/>
    <property type="gene ID" value="OB09G10710"/>
</dbReference>
<accession>J3MVP3</accession>
<evidence type="ECO:0000313" key="1">
    <source>
        <dbReference type="EnsemblPlants" id="OB09G10710.1"/>
    </source>
</evidence>
<keyword evidence="2" id="KW-1185">Reference proteome</keyword>
<dbReference type="HOGENOM" id="CLU_1761587_0_0_1"/>
<reference evidence="1" key="2">
    <citation type="submission" date="2013-04" db="UniProtKB">
        <authorList>
            <consortium name="EnsemblPlants"/>
        </authorList>
    </citation>
    <scope>IDENTIFICATION</scope>
</reference>
<dbReference type="InterPro" id="IPR040256">
    <property type="entry name" value="At4g02000-like"/>
</dbReference>
<dbReference type="Proteomes" id="UP000006038">
    <property type="component" value="Chromosome 9"/>
</dbReference>
<protein>
    <submittedName>
        <fullName evidence="1">Uncharacterized protein</fullName>
    </submittedName>
</protein>
<organism evidence="1">
    <name type="scientific">Oryza brachyantha</name>
    <name type="common">malo sina</name>
    <dbReference type="NCBI Taxonomy" id="4533"/>
    <lineage>
        <taxon>Eukaryota</taxon>
        <taxon>Viridiplantae</taxon>
        <taxon>Streptophyta</taxon>
        <taxon>Embryophyta</taxon>
        <taxon>Tracheophyta</taxon>
        <taxon>Spermatophyta</taxon>
        <taxon>Magnoliopsida</taxon>
        <taxon>Liliopsida</taxon>
        <taxon>Poales</taxon>
        <taxon>Poaceae</taxon>
        <taxon>BOP clade</taxon>
        <taxon>Oryzoideae</taxon>
        <taxon>Oryzeae</taxon>
        <taxon>Oryzinae</taxon>
        <taxon>Oryza</taxon>
    </lineage>
</organism>